<proteinExistence type="predicted"/>
<dbReference type="NCBIfam" id="TIGR02935">
    <property type="entry name" value="NifX-associated nitrogen fixation protein"/>
    <property type="match status" value="1"/>
</dbReference>
<name>A0A516TKB2_9BACT</name>
<dbReference type="KEGG" id="mkc:kam1_437"/>
<dbReference type="EMBL" id="CP037899">
    <property type="protein sequence ID" value="QDQ41688.1"/>
    <property type="molecule type" value="Genomic_DNA"/>
</dbReference>
<dbReference type="Gene3D" id="1.10.3100.20">
    <property type="entry name" value="Protein of unknown function DUF269"/>
    <property type="match status" value="1"/>
</dbReference>
<gene>
    <name evidence="1" type="ORF">kam1_437</name>
</gene>
<sequence>MMKLKEEKIDSELIKEFITELVNQLRAQDTYGNWEGKKNEELLKDYIIDAQKRKEIPIIGDPDPDILWRIELFFNAVALTIEKKTGVLVVPMMSMHHEGFGRVVLFGGRLVVINKTLRDVHRFGYPSLEKLGEAGAKYATLGIEMISRFPEAARFEG</sequence>
<dbReference type="Pfam" id="PF03270">
    <property type="entry name" value="DUF269"/>
    <property type="match status" value="1"/>
</dbReference>
<organism evidence="1 2">
    <name type="scientific">Methylacidiphilum kamchatkense Kam1</name>
    <dbReference type="NCBI Taxonomy" id="1202785"/>
    <lineage>
        <taxon>Bacteria</taxon>
        <taxon>Pseudomonadati</taxon>
        <taxon>Verrucomicrobiota</taxon>
        <taxon>Methylacidiphilae</taxon>
        <taxon>Methylacidiphilales</taxon>
        <taxon>Methylacidiphilaceae</taxon>
        <taxon>Methylacidiphilum (ex Ratnadevi et al. 2023)</taxon>
    </lineage>
</organism>
<evidence type="ECO:0000313" key="2">
    <source>
        <dbReference type="Proteomes" id="UP000315925"/>
    </source>
</evidence>
<reference evidence="2" key="1">
    <citation type="submission" date="2019-03" db="EMBL/GenBank/DDBJ databases">
        <title>Complete genome of Methylacidiphilum kamchatkense Kam1.</title>
        <authorList>
            <person name="Kruse T."/>
            <person name="Murarilal Ratnadevi C."/>
            <person name="Erikstad H.-A."/>
            <person name="Birkeland N.-K."/>
        </authorList>
    </citation>
    <scope>NUCLEOTIDE SEQUENCE [LARGE SCALE GENOMIC DNA]</scope>
    <source>
        <strain evidence="2">kam1</strain>
    </source>
</reference>
<dbReference type="InterPro" id="IPR004952">
    <property type="entry name" value="NifX-assoc_nitrogen_fix"/>
</dbReference>
<dbReference type="AlphaFoldDB" id="A0A516TKB2"/>
<accession>A0A516TKB2</accession>
<dbReference type="Proteomes" id="UP000315925">
    <property type="component" value="Chromosome"/>
</dbReference>
<protein>
    <submittedName>
        <fullName evidence="1">Putative nitrogen fixation protein</fullName>
    </submittedName>
</protein>
<dbReference type="STRING" id="1202785.A946_05635"/>
<dbReference type="PIRSF" id="PIRSF005788">
    <property type="entry name" value="NifK"/>
    <property type="match status" value="1"/>
</dbReference>
<evidence type="ECO:0000313" key="1">
    <source>
        <dbReference type="EMBL" id="QDQ41688.1"/>
    </source>
</evidence>